<feature type="DNA-binding region" description="H-T-H motif" evidence="4">
    <location>
        <begin position="51"/>
        <end position="70"/>
    </location>
</feature>
<protein>
    <submittedName>
        <fullName evidence="7">TetR/AcrR family transcriptional regulator</fullName>
    </submittedName>
</protein>
<dbReference type="InterPro" id="IPR009057">
    <property type="entry name" value="Homeodomain-like_sf"/>
</dbReference>
<sequence length="225" mass="24745">MTDAVKRVKKPDSAPGPARGTKRAEQARATRRRIVAAATEQFVAHGYGAALLDQVAERAGVAIQTVYFHFGNKRTLLKEALDVAATGDDEPVPVLERPWVAQLRQEPDPRRVIALWVAHGRTIVQRVAPLMRVVRGATGTDPELAAQWDTNQQQTRTAYAMLVQLLAERGALNPALTAEQARDVAFVIGNVESYLQFSDVCGWTLDEWQDRTTTVLTATLLPPGR</sequence>
<evidence type="ECO:0000256" key="3">
    <source>
        <dbReference type="ARBA" id="ARBA00023163"/>
    </source>
</evidence>
<evidence type="ECO:0000256" key="2">
    <source>
        <dbReference type="ARBA" id="ARBA00023125"/>
    </source>
</evidence>
<accession>A0A9Q9IML2</accession>
<organism evidence="7 8">
    <name type="scientific">Dactylosporangium aurantiacum</name>
    <dbReference type="NCBI Taxonomy" id="35754"/>
    <lineage>
        <taxon>Bacteria</taxon>
        <taxon>Bacillati</taxon>
        <taxon>Actinomycetota</taxon>
        <taxon>Actinomycetes</taxon>
        <taxon>Micromonosporales</taxon>
        <taxon>Micromonosporaceae</taxon>
        <taxon>Dactylosporangium</taxon>
    </lineage>
</organism>
<evidence type="ECO:0000256" key="1">
    <source>
        <dbReference type="ARBA" id="ARBA00023015"/>
    </source>
</evidence>
<dbReference type="EMBL" id="CP073767">
    <property type="protein sequence ID" value="UWZ58934.1"/>
    <property type="molecule type" value="Genomic_DNA"/>
</dbReference>
<dbReference type="Gene3D" id="1.10.357.10">
    <property type="entry name" value="Tetracycline Repressor, domain 2"/>
    <property type="match status" value="1"/>
</dbReference>
<dbReference type="InterPro" id="IPR050109">
    <property type="entry name" value="HTH-type_TetR-like_transc_reg"/>
</dbReference>
<dbReference type="KEGG" id="daur:Daura_23870"/>
<keyword evidence="2 4" id="KW-0238">DNA-binding</keyword>
<dbReference type="SUPFAM" id="SSF46689">
    <property type="entry name" value="Homeodomain-like"/>
    <property type="match status" value="1"/>
</dbReference>
<keyword evidence="1" id="KW-0805">Transcription regulation</keyword>
<gene>
    <name evidence="7" type="ORF">Daura_23870</name>
</gene>
<dbReference type="AlphaFoldDB" id="A0A9Q9IML2"/>
<feature type="region of interest" description="Disordered" evidence="5">
    <location>
        <begin position="1"/>
        <end position="28"/>
    </location>
</feature>
<keyword evidence="3" id="KW-0804">Transcription</keyword>
<dbReference type="PANTHER" id="PTHR30055:SF234">
    <property type="entry name" value="HTH-TYPE TRANSCRIPTIONAL REGULATOR BETI"/>
    <property type="match status" value="1"/>
</dbReference>
<dbReference type="RefSeq" id="WP_033361944.1">
    <property type="nucleotide sequence ID" value="NZ_CP073767.1"/>
</dbReference>
<dbReference type="OrthoDB" id="4823039at2"/>
<dbReference type="PRINTS" id="PR00455">
    <property type="entry name" value="HTHTETR"/>
</dbReference>
<evidence type="ECO:0000259" key="6">
    <source>
        <dbReference type="PROSITE" id="PS50977"/>
    </source>
</evidence>
<feature type="compositionally biased region" description="Basic and acidic residues" evidence="5">
    <location>
        <begin position="1"/>
        <end position="12"/>
    </location>
</feature>
<evidence type="ECO:0000313" key="7">
    <source>
        <dbReference type="EMBL" id="UWZ58934.1"/>
    </source>
</evidence>
<dbReference type="InterPro" id="IPR001647">
    <property type="entry name" value="HTH_TetR"/>
</dbReference>
<dbReference type="Pfam" id="PF00440">
    <property type="entry name" value="TetR_N"/>
    <property type="match status" value="1"/>
</dbReference>
<dbReference type="PROSITE" id="PS50977">
    <property type="entry name" value="HTH_TETR_2"/>
    <property type="match status" value="1"/>
</dbReference>
<evidence type="ECO:0000256" key="5">
    <source>
        <dbReference type="SAM" id="MobiDB-lite"/>
    </source>
</evidence>
<evidence type="ECO:0000256" key="4">
    <source>
        <dbReference type="PROSITE-ProRule" id="PRU00335"/>
    </source>
</evidence>
<dbReference type="GO" id="GO:0003700">
    <property type="term" value="F:DNA-binding transcription factor activity"/>
    <property type="evidence" value="ECO:0007669"/>
    <property type="project" value="TreeGrafter"/>
</dbReference>
<dbReference type="Proteomes" id="UP001058003">
    <property type="component" value="Chromosome"/>
</dbReference>
<dbReference type="GO" id="GO:0000976">
    <property type="term" value="F:transcription cis-regulatory region binding"/>
    <property type="evidence" value="ECO:0007669"/>
    <property type="project" value="TreeGrafter"/>
</dbReference>
<evidence type="ECO:0000313" key="8">
    <source>
        <dbReference type="Proteomes" id="UP001058003"/>
    </source>
</evidence>
<keyword evidence="8" id="KW-1185">Reference proteome</keyword>
<reference evidence="7" key="1">
    <citation type="submission" date="2021-04" db="EMBL/GenBank/DDBJ databases">
        <title>Dactylosporangium aurantiacum NRRL B-8018 full assembly.</title>
        <authorList>
            <person name="Hartkoorn R.C."/>
            <person name="Beaudoing E."/>
            <person name="Hot D."/>
        </authorList>
    </citation>
    <scope>NUCLEOTIDE SEQUENCE</scope>
    <source>
        <strain evidence="7">NRRL B-8018</strain>
    </source>
</reference>
<dbReference type="PANTHER" id="PTHR30055">
    <property type="entry name" value="HTH-TYPE TRANSCRIPTIONAL REGULATOR RUTR"/>
    <property type="match status" value="1"/>
</dbReference>
<feature type="domain" description="HTH tetR-type" evidence="6">
    <location>
        <begin position="28"/>
        <end position="88"/>
    </location>
</feature>
<proteinExistence type="predicted"/>
<name>A0A9Q9IML2_9ACTN</name>